<evidence type="ECO:0000313" key="1">
    <source>
        <dbReference type="EMBL" id="OCK72948.1"/>
    </source>
</evidence>
<feature type="non-terminal residue" evidence="1">
    <location>
        <position position="1"/>
    </location>
</feature>
<dbReference type="OrthoDB" id="4356562at2759"/>
<dbReference type="AlphaFoldDB" id="A0A8E2J849"/>
<reference evidence="1 2" key="1">
    <citation type="journal article" date="2016" name="Nat. Commun.">
        <title>Ectomycorrhizal ecology is imprinted in the genome of the dominant symbiotic fungus Cenococcum geophilum.</title>
        <authorList>
            <consortium name="DOE Joint Genome Institute"/>
            <person name="Peter M."/>
            <person name="Kohler A."/>
            <person name="Ohm R.A."/>
            <person name="Kuo A."/>
            <person name="Krutzmann J."/>
            <person name="Morin E."/>
            <person name="Arend M."/>
            <person name="Barry K.W."/>
            <person name="Binder M."/>
            <person name="Choi C."/>
            <person name="Clum A."/>
            <person name="Copeland A."/>
            <person name="Grisel N."/>
            <person name="Haridas S."/>
            <person name="Kipfer T."/>
            <person name="LaButti K."/>
            <person name="Lindquist E."/>
            <person name="Lipzen A."/>
            <person name="Maire R."/>
            <person name="Meier B."/>
            <person name="Mihaltcheva S."/>
            <person name="Molinier V."/>
            <person name="Murat C."/>
            <person name="Poggeler S."/>
            <person name="Quandt C.A."/>
            <person name="Sperisen C."/>
            <person name="Tritt A."/>
            <person name="Tisserant E."/>
            <person name="Crous P.W."/>
            <person name="Henrissat B."/>
            <person name="Nehls U."/>
            <person name="Egli S."/>
            <person name="Spatafora J.W."/>
            <person name="Grigoriev I.V."/>
            <person name="Martin F.M."/>
        </authorList>
    </citation>
    <scope>NUCLEOTIDE SEQUENCE [LARGE SCALE GENOMIC DNA]</scope>
    <source>
        <strain evidence="1 2">CBS 459.81</strain>
    </source>
</reference>
<name>A0A8E2J849_9PEZI</name>
<evidence type="ECO:0000313" key="2">
    <source>
        <dbReference type="Proteomes" id="UP000250266"/>
    </source>
</evidence>
<dbReference type="EMBL" id="KV746135">
    <property type="protein sequence ID" value="OCK72948.1"/>
    <property type="molecule type" value="Genomic_DNA"/>
</dbReference>
<dbReference type="Proteomes" id="UP000250266">
    <property type="component" value="Unassembled WGS sequence"/>
</dbReference>
<keyword evidence="2" id="KW-1185">Reference proteome</keyword>
<feature type="non-terminal residue" evidence="1">
    <location>
        <position position="77"/>
    </location>
</feature>
<gene>
    <name evidence="1" type="ORF">K432DRAFT_273138</name>
</gene>
<accession>A0A8E2J849</accession>
<organism evidence="1 2">
    <name type="scientific">Lepidopterella palustris CBS 459.81</name>
    <dbReference type="NCBI Taxonomy" id="1314670"/>
    <lineage>
        <taxon>Eukaryota</taxon>
        <taxon>Fungi</taxon>
        <taxon>Dikarya</taxon>
        <taxon>Ascomycota</taxon>
        <taxon>Pezizomycotina</taxon>
        <taxon>Dothideomycetes</taxon>
        <taxon>Pleosporomycetidae</taxon>
        <taxon>Mytilinidiales</taxon>
        <taxon>Argynnaceae</taxon>
        <taxon>Lepidopterella</taxon>
    </lineage>
</organism>
<sequence>VGFINFAAVITRPNIAKATSILSKHLRNLSPSCLAATEHLISYLYRTRSYTIKYSGNLFLAASDAAFADHIQTRHSS</sequence>
<protein>
    <submittedName>
        <fullName evidence="1">Uncharacterized protein</fullName>
    </submittedName>
</protein>
<proteinExistence type="predicted"/>